<dbReference type="InterPro" id="IPR014922">
    <property type="entry name" value="YdhG-like"/>
</dbReference>
<dbReference type="RefSeq" id="WP_090112822.1">
    <property type="nucleotide sequence ID" value="NZ_FNAT01000004.1"/>
</dbReference>
<name>A0A1G7G4H6_9RHOB</name>
<dbReference type="OrthoDB" id="5951444at2"/>
<dbReference type="STRING" id="521013.SAMN04488567_2715"/>
<feature type="domain" description="YdhG-like" evidence="1">
    <location>
        <begin position="25"/>
        <end position="128"/>
    </location>
</feature>
<sequence>MPENKTQPTGESVEAFLAAVEPARRREDAHELDALFREVSGFVPVMWGPSIIGYGAYDYVYESGRSGRFLATGFSPRKANLVLYIMPGYDAANPILQRLGKHRMGKSCLYINKLADVDRGALAELIRHGLDRLGGFWPVHPI</sequence>
<evidence type="ECO:0000313" key="3">
    <source>
        <dbReference type="Proteomes" id="UP000198922"/>
    </source>
</evidence>
<protein>
    <recommendedName>
        <fullName evidence="1">YdhG-like domain-containing protein</fullName>
    </recommendedName>
</protein>
<reference evidence="3" key="1">
    <citation type="submission" date="2016-10" db="EMBL/GenBank/DDBJ databases">
        <authorList>
            <person name="Varghese N."/>
            <person name="Submissions S."/>
        </authorList>
    </citation>
    <scope>NUCLEOTIDE SEQUENCE [LARGE SCALE GENOMIC DNA]</scope>
    <source>
        <strain evidence="3">DSM 21424</strain>
    </source>
</reference>
<proteinExistence type="predicted"/>
<dbReference type="Proteomes" id="UP000198922">
    <property type="component" value="Unassembled WGS sequence"/>
</dbReference>
<evidence type="ECO:0000259" key="1">
    <source>
        <dbReference type="Pfam" id="PF08818"/>
    </source>
</evidence>
<dbReference type="EMBL" id="FNAT01000004">
    <property type="protein sequence ID" value="SDE82997.1"/>
    <property type="molecule type" value="Genomic_DNA"/>
</dbReference>
<accession>A0A1G7G4H6</accession>
<dbReference type="Pfam" id="PF08818">
    <property type="entry name" value="DUF1801"/>
    <property type="match status" value="1"/>
</dbReference>
<dbReference type="AlphaFoldDB" id="A0A1G7G4H6"/>
<gene>
    <name evidence="2" type="ORF">SAMN04488567_2715</name>
</gene>
<organism evidence="2 3">
    <name type="scientific">Limimaricola pyoseonensis</name>
    <dbReference type="NCBI Taxonomy" id="521013"/>
    <lineage>
        <taxon>Bacteria</taxon>
        <taxon>Pseudomonadati</taxon>
        <taxon>Pseudomonadota</taxon>
        <taxon>Alphaproteobacteria</taxon>
        <taxon>Rhodobacterales</taxon>
        <taxon>Paracoccaceae</taxon>
        <taxon>Limimaricola</taxon>
    </lineage>
</organism>
<keyword evidence="3" id="KW-1185">Reference proteome</keyword>
<evidence type="ECO:0000313" key="2">
    <source>
        <dbReference type="EMBL" id="SDE82997.1"/>
    </source>
</evidence>